<protein>
    <submittedName>
        <fullName evidence="1">Polynucleotide phosphatase/kinase</fullName>
        <ecNumber evidence="1">2.7.1.78</ecNumber>
    </submittedName>
</protein>
<dbReference type="GO" id="GO:0046404">
    <property type="term" value="F:ATP-dependent polydeoxyribonucleotide 5'-hydroxyl-kinase activity"/>
    <property type="evidence" value="ECO:0007669"/>
    <property type="project" value="TreeGrafter"/>
</dbReference>
<dbReference type="InterPro" id="IPR006549">
    <property type="entry name" value="HAD-SF_hydro_IIIA"/>
</dbReference>
<comment type="caution">
    <text evidence="1">The sequence shown here is derived from an EMBL/GenBank/DDBJ whole genome shotgun (WGS) entry which is preliminary data.</text>
</comment>
<dbReference type="HOGENOM" id="CLU_014938_0_0_1"/>
<dbReference type="STRING" id="1206466.K0KTW0"/>
<dbReference type="NCBIfam" id="TIGR01664">
    <property type="entry name" value="DNA-3'-Pase"/>
    <property type="match status" value="1"/>
</dbReference>
<organism evidence="1 2">
    <name type="scientific">Wickerhamomyces ciferrii (strain ATCC 14091 / BCRC 22168 / CBS 111 / JCM 3599 / NBRC 0793 / NRRL Y-1031 F-60-10)</name>
    <name type="common">Yeast</name>
    <name type="synonym">Pichia ciferrii</name>
    <dbReference type="NCBI Taxonomy" id="1206466"/>
    <lineage>
        <taxon>Eukaryota</taxon>
        <taxon>Fungi</taxon>
        <taxon>Dikarya</taxon>
        <taxon>Ascomycota</taxon>
        <taxon>Saccharomycotina</taxon>
        <taxon>Saccharomycetes</taxon>
        <taxon>Phaffomycetales</taxon>
        <taxon>Wickerhamomycetaceae</taxon>
        <taxon>Wickerhamomyces</taxon>
    </lineage>
</organism>
<dbReference type="PANTHER" id="PTHR12083">
    <property type="entry name" value="BIFUNCTIONAL POLYNUCLEOTIDE PHOSPHATASE/KINASE"/>
    <property type="match status" value="1"/>
</dbReference>
<keyword evidence="2" id="KW-1185">Reference proteome</keyword>
<dbReference type="InParanoid" id="K0KTW0"/>
<dbReference type="InterPro" id="IPR036412">
    <property type="entry name" value="HAD-like_sf"/>
</dbReference>
<dbReference type="EC" id="2.7.1.78" evidence="1"/>
<sequence length="266" mass="29640">MNTSRVNFINDFQEICIESEIEVVMSKDILSMVGKSKPSKVTKSLTSQAQNSISSISSKSQTNKQSVHTSSIIGEYLIKIIPKNFSLTETPVSIVAFDLDGTLINTKSGSKFARSSTDWRWFNQSVISKLKSIKNNSPIVIFTNQGGVVAKQTSKSYQNFVGRIQSILESLKSEGIDISRIWVYASPKKAAGYKGDSVKSFEEMRKPQRGMFDNFIKDFGGEDKILIKDSIYVGDAAGRSNDFSDSDLKFAENINLNFKVPEDYFV</sequence>
<accession>K0KTW0</accession>
<dbReference type="Proteomes" id="UP000009328">
    <property type="component" value="Unassembled WGS sequence"/>
</dbReference>
<reference evidence="1 2" key="1">
    <citation type="journal article" date="2012" name="Eukaryot. Cell">
        <title>Draft genome sequence of Wickerhamomyces ciferrii NRRL Y-1031 F-60-10.</title>
        <authorList>
            <person name="Schneider J."/>
            <person name="Andrea H."/>
            <person name="Blom J."/>
            <person name="Jaenicke S."/>
            <person name="Ruckert C."/>
            <person name="Schorsch C."/>
            <person name="Szczepanowski R."/>
            <person name="Farwick M."/>
            <person name="Goesmann A."/>
            <person name="Puhler A."/>
            <person name="Schaffer S."/>
            <person name="Tauch A."/>
            <person name="Kohler T."/>
            <person name="Brinkrolf K."/>
        </authorList>
    </citation>
    <scope>NUCLEOTIDE SEQUENCE [LARGE SCALE GENOMIC DNA]</scope>
    <source>
        <strain evidence="2">ATCC 14091 / BCRC 22168 / CBS 111 / JCM 3599 / NBRC 0793 / NRRL Y-1031 F-60-10</strain>
    </source>
</reference>
<dbReference type="NCBIfam" id="TIGR01662">
    <property type="entry name" value="HAD-SF-IIIA"/>
    <property type="match status" value="1"/>
</dbReference>
<dbReference type="AlphaFoldDB" id="K0KTW0"/>
<dbReference type="InterPro" id="IPR023214">
    <property type="entry name" value="HAD_sf"/>
</dbReference>
<dbReference type="GO" id="GO:0006281">
    <property type="term" value="P:DNA repair"/>
    <property type="evidence" value="ECO:0007669"/>
    <property type="project" value="TreeGrafter"/>
</dbReference>
<dbReference type="InterPro" id="IPR013954">
    <property type="entry name" value="PNK3P"/>
</dbReference>
<dbReference type="InterPro" id="IPR006551">
    <property type="entry name" value="Polynucleotide_phosphatase"/>
</dbReference>
<proteinExistence type="predicted"/>
<dbReference type="Gene3D" id="3.40.50.1000">
    <property type="entry name" value="HAD superfamily/HAD-like"/>
    <property type="match status" value="1"/>
</dbReference>
<keyword evidence="1" id="KW-0808">Transferase</keyword>
<dbReference type="PANTHER" id="PTHR12083:SF9">
    <property type="entry name" value="BIFUNCTIONAL POLYNUCLEOTIDE PHOSPHATASE_KINASE"/>
    <property type="match status" value="1"/>
</dbReference>
<evidence type="ECO:0000313" key="2">
    <source>
        <dbReference type="Proteomes" id="UP000009328"/>
    </source>
</evidence>
<dbReference type="GO" id="GO:0046403">
    <property type="term" value="F:polynucleotide 3'-phosphatase activity"/>
    <property type="evidence" value="ECO:0007669"/>
    <property type="project" value="TreeGrafter"/>
</dbReference>
<dbReference type="Pfam" id="PF08645">
    <property type="entry name" value="PNK3P"/>
    <property type="match status" value="1"/>
</dbReference>
<dbReference type="SUPFAM" id="SSF56784">
    <property type="entry name" value="HAD-like"/>
    <property type="match status" value="1"/>
</dbReference>
<evidence type="ECO:0000313" key="1">
    <source>
        <dbReference type="EMBL" id="CCH44678.1"/>
    </source>
</evidence>
<dbReference type="FunCoup" id="K0KTW0">
    <property type="interactions" value="8"/>
</dbReference>
<dbReference type="EMBL" id="CAIF01000151">
    <property type="protein sequence ID" value="CCH44678.1"/>
    <property type="molecule type" value="Genomic_DNA"/>
</dbReference>
<dbReference type="GO" id="GO:0003690">
    <property type="term" value="F:double-stranded DNA binding"/>
    <property type="evidence" value="ECO:0007669"/>
    <property type="project" value="TreeGrafter"/>
</dbReference>
<gene>
    <name evidence="1" type="primary">PNKP</name>
    <name evidence="1" type="ORF">BN7_4246</name>
</gene>
<name>K0KTW0_WICCF</name>
<dbReference type="eggNOG" id="KOG2134">
    <property type="taxonomic scope" value="Eukaryota"/>
</dbReference>